<keyword evidence="4" id="KW-0325">Glycoprotein</keyword>
<dbReference type="GO" id="GO:0005576">
    <property type="term" value="C:extracellular region"/>
    <property type="evidence" value="ECO:0007669"/>
    <property type="project" value="UniProtKB-SubCell"/>
</dbReference>
<protein>
    <submittedName>
        <fullName evidence="7">Putative conserved secreted protein</fullName>
    </submittedName>
</protein>
<name>A0A6B0UNN4_IXORI</name>
<keyword evidence="3 6" id="KW-0732">Signal</keyword>
<evidence type="ECO:0000256" key="3">
    <source>
        <dbReference type="ARBA" id="ARBA00022729"/>
    </source>
</evidence>
<keyword evidence="2" id="KW-0964">Secreted</keyword>
<dbReference type="InterPro" id="IPR021971">
    <property type="entry name" value="Salp15"/>
</dbReference>
<evidence type="ECO:0000256" key="4">
    <source>
        <dbReference type="ARBA" id="ARBA00023180"/>
    </source>
</evidence>
<comment type="subcellular location">
    <subcellularLocation>
        <location evidence="1">Secreted</location>
    </subcellularLocation>
</comment>
<evidence type="ECO:0000256" key="1">
    <source>
        <dbReference type="ARBA" id="ARBA00004613"/>
    </source>
</evidence>
<dbReference type="EMBL" id="GIFC01009163">
    <property type="protein sequence ID" value="MXU91246.1"/>
    <property type="molecule type" value="Transcribed_RNA"/>
</dbReference>
<evidence type="ECO:0000256" key="5">
    <source>
        <dbReference type="ARBA" id="ARBA00034321"/>
    </source>
</evidence>
<evidence type="ECO:0000256" key="6">
    <source>
        <dbReference type="SAM" id="SignalP"/>
    </source>
</evidence>
<sequence length="121" mass="13873">MQLALFVVIVTFAHLSCEVQSESIPVFYEEFKDLPEECQNNLKNQTEQRCHEDSYNPRLVEVSKCEFKCGYENDNGRLKLTTGRTYNLEDGTPCGQNKICIDGKCIPRCSMPFVKGLRGRK</sequence>
<comment type="similarity">
    <text evidence="5">Belongs to the salp15 family.</text>
</comment>
<reference evidence="7" key="1">
    <citation type="submission" date="2019-12" db="EMBL/GenBank/DDBJ databases">
        <title>An insight into the sialome of adult female Ixodes ricinus ticks feeding for 6 days.</title>
        <authorList>
            <person name="Perner J."/>
            <person name="Ribeiro J.M.C."/>
        </authorList>
    </citation>
    <scope>NUCLEOTIDE SEQUENCE</scope>
    <source>
        <strain evidence="7">Semi-engorged</strain>
        <tissue evidence="7">Salivary glands</tissue>
    </source>
</reference>
<proteinExistence type="inferred from homology"/>
<dbReference type="AlphaFoldDB" id="A0A6B0UNN4"/>
<organism evidence="7">
    <name type="scientific">Ixodes ricinus</name>
    <name type="common">Common tick</name>
    <name type="synonym">Acarus ricinus</name>
    <dbReference type="NCBI Taxonomy" id="34613"/>
    <lineage>
        <taxon>Eukaryota</taxon>
        <taxon>Metazoa</taxon>
        <taxon>Ecdysozoa</taxon>
        <taxon>Arthropoda</taxon>
        <taxon>Chelicerata</taxon>
        <taxon>Arachnida</taxon>
        <taxon>Acari</taxon>
        <taxon>Parasitiformes</taxon>
        <taxon>Ixodida</taxon>
        <taxon>Ixodoidea</taxon>
        <taxon>Ixodidae</taxon>
        <taxon>Ixodinae</taxon>
        <taxon>Ixodes</taxon>
    </lineage>
</organism>
<accession>A0A6B0UNN4</accession>
<feature type="chain" id="PRO_5025691613" evidence="6">
    <location>
        <begin position="22"/>
        <end position="121"/>
    </location>
</feature>
<evidence type="ECO:0000313" key="7">
    <source>
        <dbReference type="EMBL" id="MXU91246.1"/>
    </source>
</evidence>
<dbReference type="Pfam" id="PF12115">
    <property type="entry name" value="Salp15"/>
    <property type="match status" value="1"/>
</dbReference>
<feature type="signal peptide" evidence="6">
    <location>
        <begin position="1"/>
        <end position="21"/>
    </location>
</feature>
<evidence type="ECO:0000256" key="2">
    <source>
        <dbReference type="ARBA" id="ARBA00022525"/>
    </source>
</evidence>